<evidence type="ECO:0000256" key="7">
    <source>
        <dbReference type="PIRSR" id="PIRSR630616-2"/>
    </source>
</evidence>
<dbReference type="KEGG" id="gtt:GUITHDRAFT_60129"/>
<evidence type="ECO:0000259" key="8">
    <source>
        <dbReference type="PROSITE" id="PS50011"/>
    </source>
</evidence>
<keyword evidence="4" id="KW-0418">Kinase</keyword>
<gene>
    <name evidence="9" type="ORF">GUITHDRAFT_60129</name>
</gene>
<organism evidence="9">
    <name type="scientific">Guillardia theta (strain CCMP2712)</name>
    <name type="common">Cryptophyte</name>
    <dbReference type="NCBI Taxonomy" id="905079"/>
    <lineage>
        <taxon>Eukaryota</taxon>
        <taxon>Cryptophyceae</taxon>
        <taxon>Pyrenomonadales</taxon>
        <taxon>Geminigeraceae</taxon>
        <taxon>Guillardia</taxon>
    </lineage>
</organism>
<dbReference type="GO" id="GO:0004674">
    <property type="term" value="F:protein serine/threonine kinase activity"/>
    <property type="evidence" value="ECO:0007669"/>
    <property type="project" value="UniProtKB-KW"/>
</dbReference>
<sequence length="227" mass="25265">GDQVVLKCVKKEEFACHGISVESEVDIHSRCRHPNIPMMYGYYQDGQNIIMILDYVAGKELKELMQVKRTIAEKESCIVILQVLRALAHMHSQGFVHRDVSPRNVLVTDTSRAWLIDLGLATDTKGKSSAMAASSAMGTIGYIAPECIINSLEVSMGTDVWACGIILYEMIFGFSPFLPAELHNQDPVPFPDPSWGLECSHQVKDLIEKLLQKNPAHRISSRDAVCH</sequence>
<name>L1IN37_GUITC</name>
<dbReference type="Pfam" id="PF00069">
    <property type="entry name" value="Pkinase"/>
    <property type="match status" value="1"/>
</dbReference>
<keyword evidence="3 7" id="KW-0547">Nucleotide-binding</keyword>
<dbReference type="GO" id="GO:0005524">
    <property type="term" value="F:ATP binding"/>
    <property type="evidence" value="ECO:0007669"/>
    <property type="project" value="UniProtKB-KW"/>
</dbReference>
<dbReference type="Gene3D" id="1.10.510.10">
    <property type="entry name" value="Transferase(Phosphotransferase) domain 1"/>
    <property type="match status" value="1"/>
</dbReference>
<feature type="binding site" evidence="7">
    <location>
        <position position="7"/>
    </location>
    <ligand>
        <name>ATP</name>
        <dbReference type="ChEBI" id="CHEBI:30616"/>
    </ligand>
</feature>
<dbReference type="OMA" id="VIMEWAR"/>
<evidence type="ECO:0000256" key="2">
    <source>
        <dbReference type="ARBA" id="ARBA00022679"/>
    </source>
</evidence>
<dbReference type="AlphaFoldDB" id="L1IN37"/>
<feature type="domain" description="Protein kinase" evidence="8">
    <location>
        <begin position="1"/>
        <end position="227"/>
    </location>
</feature>
<evidence type="ECO:0000313" key="10">
    <source>
        <dbReference type="EnsemblProtists" id="EKX37678"/>
    </source>
</evidence>
<keyword evidence="11" id="KW-1185">Reference proteome</keyword>
<dbReference type="InterPro" id="IPR011009">
    <property type="entry name" value="Kinase-like_dom_sf"/>
</dbReference>
<evidence type="ECO:0000256" key="1">
    <source>
        <dbReference type="ARBA" id="ARBA00022527"/>
    </source>
</evidence>
<feature type="active site" description="Proton acceptor" evidence="6">
    <location>
        <position position="99"/>
    </location>
</feature>
<dbReference type="SUPFAM" id="SSF56112">
    <property type="entry name" value="Protein kinase-like (PK-like)"/>
    <property type="match status" value="1"/>
</dbReference>
<accession>L1IN37</accession>
<reference evidence="11" key="2">
    <citation type="submission" date="2012-11" db="EMBL/GenBank/DDBJ databases">
        <authorList>
            <person name="Kuo A."/>
            <person name="Curtis B.A."/>
            <person name="Tanifuji G."/>
            <person name="Burki F."/>
            <person name="Gruber A."/>
            <person name="Irimia M."/>
            <person name="Maruyama S."/>
            <person name="Arias M.C."/>
            <person name="Ball S.G."/>
            <person name="Gile G.H."/>
            <person name="Hirakawa Y."/>
            <person name="Hopkins J.F."/>
            <person name="Rensing S.A."/>
            <person name="Schmutz J."/>
            <person name="Symeonidi A."/>
            <person name="Elias M."/>
            <person name="Eveleigh R.J."/>
            <person name="Herman E.K."/>
            <person name="Klute M.J."/>
            <person name="Nakayama T."/>
            <person name="Obornik M."/>
            <person name="Reyes-Prieto A."/>
            <person name="Armbrust E.V."/>
            <person name="Aves S.J."/>
            <person name="Beiko R.G."/>
            <person name="Coutinho P."/>
            <person name="Dacks J.B."/>
            <person name="Durnford D.G."/>
            <person name="Fast N.M."/>
            <person name="Green B.R."/>
            <person name="Grisdale C."/>
            <person name="Hempe F."/>
            <person name="Henrissat B."/>
            <person name="Hoppner M.P."/>
            <person name="Ishida K.-I."/>
            <person name="Kim E."/>
            <person name="Koreny L."/>
            <person name="Kroth P.G."/>
            <person name="Liu Y."/>
            <person name="Malik S.-B."/>
            <person name="Maier U.G."/>
            <person name="McRose D."/>
            <person name="Mock T."/>
            <person name="Neilson J.A."/>
            <person name="Onodera N.T."/>
            <person name="Poole A.M."/>
            <person name="Pritham E.J."/>
            <person name="Richards T.A."/>
            <person name="Rocap G."/>
            <person name="Roy S.W."/>
            <person name="Sarai C."/>
            <person name="Schaack S."/>
            <person name="Shirato S."/>
            <person name="Slamovits C.H."/>
            <person name="Spencer D.F."/>
            <person name="Suzuki S."/>
            <person name="Worden A.Z."/>
            <person name="Zauner S."/>
            <person name="Barry K."/>
            <person name="Bell C."/>
            <person name="Bharti A.K."/>
            <person name="Crow J.A."/>
            <person name="Grimwood J."/>
            <person name="Kramer R."/>
            <person name="Lindquist E."/>
            <person name="Lucas S."/>
            <person name="Salamov A."/>
            <person name="McFadden G.I."/>
            <person name="Lane C.E."/>
            <person name="Keeling P.J."/>
            <person name="Gray M.W."/>
            <person name="Grigoriev I.V."/>
            <person name="Archibald J.M."/>
        </authorList>
    </citation>
    <scope>NUCLEOTIDE SEQUENCE</scope>
    <source>
        <strain evidence="11">CCMP2712</strain>
    </source>
</reference>
<feature type="binding site" evidence="7">
    <location>
        <position position="117"/>
    </location>
    <ligand>
        <name>ATP</name>
        <dbReference type="ChEBI" id="CHEBI:30616"/>
    </ligand>
</feature>
<keyword evidence="1" id="KW-0723">Serine/threonine-protein kinase</keyword>
<keyword evidence="5 7" id="KW-0067">ATP-binding</keyword>
<feature type="non-terminal residue" evidence="9">
    <location>
        <position position="1"/>
    </location>
</feature>
<dbReference type="PaxDb" id="55529-EKX37678"/>
<dbReference type="PIRSF" id="PIRSF000654">
    <property type="entry name" value="Integrin-linked_kinase"/>
    <property type="match status" value="1"/>
</dbReference>
<reference evidence="9 11" key="1">
    <citation type="journal article" date="2012" name="Nature">
        <title>Algal genomes reveal evolutionary mosaicism and the fate of nucleomorphs.</title>
        <authorList>
            <consortium name="DOE Joint Genome Institute"/>
            <person name="Curtis B.A."/>
            <person name="Tanifuji G."/>
            <person name="Burki F."/>
            <person name="Gruber A."/>
            <person name="Irimia M."/>
            <person name="Maruyama S."/>
            <person name="Arias M.C."/>
            <person name="Ball S.G."/>
            <person name="Gile G.H."/>
            <person name="Hirakawa Y."/>
            <person name="Hopkins J.F."/>
            <person name="Kuo A."/>
            <person name="Rensing S.A."/>
            <person name="Schmutz J."/>
            <person name="Symeonidi A."/>
            <person name="Elias M."/>
            <person name="Eveleigh R.J."/>
            <person name="Herman E.K."/>
            <person name="Klute M.J."/>
            <person name="Nakayama T."/>
            <person name="Obornik M."/>
            <person name="Reyes-Prieto A."/>
            <person name="Armbrust E.V."/>
            <person name="Aves S.J."/>
            <person name="Beiko R.G."/>
            <person name="Coutinho P."/>
            <person name="Dacks J.B."/>
            <person name="Durnford D.G."/>
            <person name="Fast N.M."/>
            <person name="Green B.R."/>
            <person name="Grisdale C.J."/>
            <person name="Hempel F."/>
            <person name="Henrissat B."/>
            <person name="Hoppner M.P."/>
            <person name="Ishida K."/>
            <person name="Kim E."/>
            <person name="Koreny L."/>
            <person name="Kroth P.G."/>
            <person name="Liu Y."/>
            <person name="Malik S.B."/>
            <person name="Maier U.G."/>
            <person name="McRose D."/>
            <person name="Mock T."/>
            <person name="Neilson J.A."/>
            <person name="Onodera N.T."/>
            <person name="Poole A.M."/>
            <person name="Pritham E.J."/>
            <person name="Richards T.A."/>
            <person name="Rocap G."/>
            <person name="Roy S.W."/>
            <person name="Sarai C."/>
            <person name="Schaack S."/>
            <person name="Shirato S."/>
            <person name="Slamovits C.H."/>
            <person name="Spencer D.F."/>
            <person name="Suzuki S."/>
            <person name="Worden A.Z."/>
            <person name="Zauner S."/>
            <person name="Barry K."/>
            <person name="Bell C."/>
            <person name="Bharti A.K."/>
            <person name="Crow J.A."/>
            <person name="Grimwood J."/>
            <person name="Kramer R."/>
            <person name="Lindquist E."/>
            <person name="Lucas S."/>
            <person name="Salamov A."/>
            <person name="McFadden G.I."/>
            <person name="Lane C.E."/>
            <person name="Keeling P.J."/>
            <person name="Gray M.W."/>
            <person name="Grigoriev I.V."/>
            <person name="Archibald J.M."/>
        </authorList>
    </citation>
    <scope>NUCLEOTIDE SEQUENCE</scope>
    <source>
        <strain evidence="9 11">CCMP2712</strain>
    </source>
</reference>
<dbReference type="OrthoDB" id="377346at2759"/>
<dbReference type="InterPro" id="IPR008266">
    <property type="entry name" value="Tyr_kinase_AS"/>
</dbReference>
<evidence type="ECO:0000313" key="11">
    <source>
        <dbReference type="Proteomes" id="UP000011087"/>
    </source>
</evidence>
<evidence type="ECO:0000256" key="6">
    <source>
        <dbReference type="PIRSR" id="PIRSR630616-1"/>
    </source>
</evidence>
<proteinExistence type="predicted"/>
<dbReference type="HOGENOM" id="CLU_000288_63_0_1"/>
<dbReference type="GeneID" id="17294455"/>
<dbReference type="PROSITE" id="PS00109">
    <property type="entry name" value="PROTEIN_KINASE_TYR"/>
    <property type="match status" value="1"/>
</dbReference>
<dbReference type="InterPro" id="IPR030616">
    <property type="entry name" value="Aur-like"/>
</dbReference>
<evidence type="ECO:0000313" key="9">
    <source>
        <dbReference type="EMBL" id="EKX37678.1"/>
    </source>
</evidence>
<evidence type="ECO:0000256" key="4">
    <source>
        <dbReference type="ARBA" id="ARBA00022777"/>
    </source>
</evidence>
<dbReference type="RefSeq" id="XP_005824658.1">
    <property type="nucleotide sequence ID" value="XM_005824601.1"/>
</dbReference>
<evidence type="ECO:0000256" key="3">
    <source>
        <dbReference type="ARBA" id="ARBA00022741"/>
    </source>
</evidence>
<protein>
    <recommendedName>
        <fullName evidence="8">Protein kinase domain-containing protein</fullName>
    </recommendedName>
</protein>
<reference evidence="10" key="3">
    <citation type="submission" date="2016-03" db="UniProtKB">
        <authorList>
            <consortium name="EnsemblProtists"/>
        </authorList>
    </citation>
    <scope>IDENTIFICATION</scope>
</reference>
<keyword evidence="2" id="KW-0808">Transferase</keyword>
<dbReference type="PROSITE" id="PS50011">
    <property type="entry name" value="PROTEIN_KINASE_DOM"/>
    <property type="match status" value="1"/>
</dbReference>
<dbReference type="STRING" id="905079.L1IN37"/>
<evidence type="ECO:0000256" key="5">
    <source>
        <dbReference type="ARBA" id="ARBA00022840"/>
    </source>
</evidence>
<feature type="non-terminal residue" evidence="9">
    <location>
        <position position="227"/>
    </location>
</feature>
<dbReference type="PANTHER" id="PTHR24350">
    <property type="entry name" value="SERINE/THREONINE-PROTEIN KINASE IAL-RELATED"/>
    <property type="match status" value="1"/>
</dbReference>
<dbReference type="EMBL" id="JH993056">
    <property type="protein sequence ID" value="EKX37678.1"/>
    <property type="molecule type" value="Genomic_DNA"/>
</dbReference>
<dbReference type="EnsemblProtists" id="EKX37678">
    <property type="protein sequence ID" value="EKX37678"/>
    <property type="gene ID" value="GUITHDRAFT_60129"/>
</dbReference>
<dbReference type="Proteomes" id="UP000011087">
    <property type="component" value="Unassembled WGS sequence"/>
</dbReference>
<dbReference type="eggNOG" id="KOG0032">
    <property type="taxonomic scope" value="Eukaryota"/>
</dbReference>
<dbReference type="InterPro" id="IPR000719">
    <property type="entry name" value="Prot_kinase_dom"/>
</dbReference>